<dbReference type="SMART" id="SM00448">
    <property type="entry name" value="REC"/>
    <property type="match status" value="1"/>
</dbReference>
<dbReference type="InterPro" id="IPR011006">
    <property type="entry name" value="CheY-like_superfamily"/>
</dbReference>
<evidence type="ECO:0000256" key="2">
    <source>
        <dbReference type="ARBA" id="ARBA00023012"/>
    </source>
</evidence>
<dbReference type="Gene3D" id="6.10.250.690">
    <property type="match status" value="1"/>
</dbReference>
<gene>
    <name evidence="8" type="ORF">ATK74_0238</name>
</gene>
<dbReference type="SUPFAM" id="SSF52172">
    <property type="entry name" value="CheY-like"/>
    <property type="match status" value="1"/>
</dbReference>
<feature type="domain" description="Response regulatory" evidence="6">
    <location>
        <begin position="10"/>
        <end position="123"/>
    </location>
</feature>
<keyword evidence="1 4" id="KW-0597">Phosphoprotein</keyword>
<dbReference type="Proteomes" id="UP000226079">
    <property type="component" value="Unassembled WGS sequence"/>
</dbReference>
<dbReference type="InterPro" id="IPR001789">
    <property type="entry name" value="Sig_transdc_resp-reg_receiver"/>
</dbReference>
<dbReference type="EMBL" id="PDJC01000001">
    <property type="protein sequence ID" value="PFG15718.1"/>
    <property type="molecule type" value="Genomic_DNA"/>
</dbReference>
<protein>
    <submittedName>
        <fullName evidence="8">Two-component system phosphate regulon response regulator PhoB</fullName>
    </submittedName>
</protein>
<dbReference type="PANTHER" id="PTHR48111:SF40">
    <property type="entry name" value="PHOSPHATE REGULON TRANSCRIPTIONAL REGULATORY PROTEIN PHOB"/>
    <property type="match status" value="1"/>
</dbReference>
<dbReference type="InterPro" id="IPR039420">
    <property type="entry name" value="WalR-like"/>
</dbReference>
<dbReference type="CDD" id="cd17574">
    <property type="entry name" value="REC_OmpR"/>
    <property type="match status" value="1"/>
</dbReference>
<feature type="DNA-binding region" description="OmpR/PhoB-type" evidence="5">
    <location>
        <begin position="131"/>
        <end position="230"/>
    </location>
</feature>
<dbReference type="Pfam" id="PF00486">
    <property type="entry name" value="Trans_reg_C"/>
    <property type="match status" value="1"/>
</dbReference>
<dbReference type="SUPFAM" id="SSF46894">
    <property type="entry name" value="C-terminal effector domain of the bipartite response regulators"/>
    <property type="match status" value="1"/>
</dbReference>
<sequence length="237" mass="25896">MPKESPRAPVILVVEDEETLRSAVARHLTHQGFAVIEVGTVQGALAAVWERQPDVVLLDVLLPDGSGYELCAKLRPITSAAIIYLTALGQDRAVVRGLEAGGDDYIAKPFNFDVLTARIQAQLRRAVAPRTGRIDLPPLHLDFVTGRVILEGREVVLTRMELQLLGFLASNVGVGATQDELLTAVWRAKAPMPTNTVRQTVSTLRRKLGLDEASAFELASTPDKRYVLRQVRFDPAG</sequence>
<dbReference type="GO" id="GO:0032993">
    <property type="term" value="C:protein-DNA complex"/>
    <property type="evidence" value="ECO:0007669"/>
    <property type="project" value="TreeGrafter"/>
</dbReference>
<dbReference type="CDD" id="cd00383">
    <property type="entry name" value="trans_reg_C"/>
    <property type="match status" value="1"/>
</dbReference>
<keyword evidence="2" id="KW-0902">Two-component regulatory system</keyword>
<evidence type="ECO:0000259" key="6">
    <source>
        <dbReference type="PROSITE" id="PS50110"/>
    </source>
</evidence>
<proteinExistence type="predicted"/>
<evidence type="ECO:0000256" key="5">
    <source>
        <dbReference type="PROSITE-ProRule" id="PRU01091"/>
    </source>
</evidence>
<reference evidence="8 9" key="1">
    <citation type="submission" date="2017-10" db="EMBL/GenBank/DDBJ databases">
        <title>Sequencing the genomes of 1000 actinobacteria strains.</title>
        <authorList>
            <person name="Klenk H.-P."/>
        </authorList>
    </citation>
    <scope>NUCLEOTIDE SEQUENCE [LARGE SCALE GENOMIC DNA]</scope>
    <source>
        <strain evidence="8 9">DSM 15597</strain>
    </source>
</reference>
<dbReference type="OrthoDB" id="4527530at2"/>
<dbReference type="InterPro" id="IPR016032">
    <property type="entry name" value="Sig_transdc_resp-reg_C-effctor"/>
</dbReference>
<comment type="caution">
    <text evidence="8">The sequence shown here is derived from an EMBL/GenBank/DDBJ whole genome shotgun (WGS) entry which is preliminary data.</text>
</comment>
<dbReference type="Gene3D" id="1.10.10.10">
    <property type="entry name" value="Winged helix-like DNA-binding domain superfamily/Winged helix DNA-binding domain"/>
    <property type="match status" value="1"/>
</dbReference>
<evidence type="ECO:0000313" key="8">
    <source>
        <dbReference type="EMBL" id="PFG15718.1"/>
    </source>
</evidence>
<dbReference type="PANTHER" id="PTHR48111">
    <property type="entry name" value="REGULATOR OF RPOS"/>
    <property type="match status" value="1"/>
</dbReference>
<evidence type="ECO:0000256" key="1">
    <source>
        <dbReference type="ARBA" id="ARBA00022553"/>
    </source>
</evidence>
<evidence type="ECO:0000256" key="4">
    <source>
        <dbReference type="PROSITE-ProRule" id="PRU00169"/>
    </source>
</evidence>
<name>A0A2A9CN13_9ACTN</name>
<feature type="modified residue" description="4-aspartylphosphate" evidence="4">
    <location>
        <position position="59"/>
    </location>
</feature>
<dbReference type="AlphaFoldDB" id="A0A2A9CN13"/>
<dbReference type="Gene3D" id="3.40.50.2300">
    <property type="match status" value="1"/>
</dbReference>
<dbReference type="GO" id="GO:0000976">
    <property type="term" value="F:transcription cis-regulatory region binding"/>
    <property type="evidence" value="ECO:0007669"/>
    <property type="project" value="TreeGrafter"/>
</dbReference>
<dbReference type="PROSITE" id="PS50110">
    <property type="entry name" value="RESPONSE_REGULATORY"/>
    <property type="match status" value="1"/>
</dbReference>
<dbReference type="GO" id="GO:0000156">
    <property type="term" value="F:phosphorelay response regulator activity"/>
    <property type="evidence" value="ECO:0007669"/>
    <property type="project" value="TreeGrafter"/>
</dbReference>
<dbReference type="SMART" id="SM00862">
    <property type="entry name" value="Trans_reg_C"/>
    <property type="match status" value="1"/>
</dbReference>
<dbReference type="GO" id="GO:0005829">
    <property type="term" value="C:cytosol"/>
    <property type="evidence" value="ECO:0007669"/>
    <property type="project" value="TreeGrafter"/>
</dbReference>
<organism evidence="8 9">
    <name type="scientific">Propionicimonas paludicola</name>
    <dbReference type="NCBI Taxonomy" id="185243"/>
    <lineage>
        <taxon>Bacteria</taxon>
        <taxon>Bacillati</taxon>
        <taxon>Actinomycetota</taxon>
        <taxon>Actinomycetes</taxon>
        <taxon>Propionibacteriales</taxon>
        <taxon>Nocardioidaceae</taxon>
        <taxon>Propionicimonas</taxon>
    </lineage>
</organism>
<accession>A0A2A9CN13</accession>
<dbReference type="InterPro" id="IPR036388">
    <property type="entry name" value="WH-like_DNA-bd_sf"/>
</dbReference>
<dbReference type="RefSeq" id="WP_098459328.1">
    <property type="nucleotide sequence ID" value="NZ_PDJC01000001.1"/>
</dbReference>
<dbReference type="InterPro" id="IPR001867">
    <property type="entry name" value="OmpR/PhoB-type_DNA-bd"/>
</dbReference>
<dbReference type="PROSITE" id="PS51755">
    <property type="entry name" value="OMPR_PHOB"/>
    <property type="match status" value="1"/>
</dbReference>
<evidence type="ECO:0000256" key="3">
    <source>
        <dbReference type="ARBA" id="ARBA00023125"/>
    </source>
</evidence>
<evidence type="ECO:0000259" key="7">
    <source>
        <dbReference type="PROSITE" id="PS51755"/>
    </source>
</evidence>
<keyword evidence="9" id="KW-1185">Reference proteome</keyword>
<keyword evidence="3 5" id="KW-0238">DNA-binding</keyword>
<dbReference type="GO" id="GO:0006355">
    <property type="term" value="P:regulation of DNA-templated transcription"/>
    <property type="evidence" value="ECO:0007669"/>
    <property type="project" value="InterPro"/>
</dbReference>
<evidence type="ECO:0000313" key="9">
    <source>
        <dbReference type="Proteomes" id="UP000226079"/>
    </source>
</evidence>
<feature type="domain" description="OmpR/PhoB-type" evidence="7">
    <location>
        <begin position="131"/>
        <end position="230"/>
    </location>
</feature>
<dbReference type="Pfam" id="PF00072">
    <property type="entry name" value="Response_reg"/>
    <property type="match status" value="1"/>
</dbReference>